<dbReference type="InterPro" id="IPR050832">
    <property type="entry name" value="Bact_Acetyltransf"/>
</dbReference>
<accession>A0A074KV65</accession>
<evidence type="ECO:0000256" key="2">
    <source>
        <dbReference type="ARBA" id="ARBA00023315"/>
    </source>
</evidence>
<evidence type="ECO:0000313" key="5">
    <source>
        <dbReference type="Proteomes" id="UP000027821"/>
    </source>
</evidence>
<name>A0A074KV65_9BACT</name>
<sequence length="154" mass="17341">MNQISIVPYTPELKIHFGRINKEWVTKYFTIEPFDMAQLDEPDRHIIDNGGVILFAKDGEEVIGTIGLIRADDEYSFELIKMGVVPEAQGKGVAQLLIMGIVEEARKKGADKIILYSSSKLIPALSLYKKMGFKEAVKECGKYARCDVKMELEL</sequence>
<dbReference type="EMBL" id="JMIH01000023">
    <property type="protein sequence ID" value="KEO72819.1"/>
    <property type="molecule type" value="Genomic_DNA"/>
</dbReference>
<gene>
    <name evidence="4" type="ORF">EL17_14420</name>
</gene>
<dbReference type="RefSeq" id="WP_035075768.1">
    <property type="nucleotide sequence ID" value="NZ_JMIH01000023.1"/>
</dbReference>
<dbReference type="PANTHER" id="PTHR43877:SF2">
    <property type="entry name" value="AMINOALKYLPHOSPHONATE N-ACETYLTRANSFERASE-RELATED"/>
    <property type="match status" value="1"/>
</dbReference>
<organism evidence="4 5">
    <name type="scientific">Anditalea andensis</name>
    <dbReference type="NCBI Taxonomy" id="1048983"/>
    <lineage>
        <taxon>Bacteria</taxon>
        <taxon>Pseudomonadati</taxon>
        <taxon>Bacteroidota</taxon>
        <taxon>Cytophagia</taxon>
        <taxon>Cytophagales</taxon>
        <taxon>Cytophagaceae</taxon>
        <taxon>Anditalea</taxon>
    </lineage>
</organism>
<proteinExistence type="predicted"/>
<dbReference type="PANTHER" id="PTHR43877">
    <property type="entry name" value="AMINOALKYLPHOSPHONATE N-ACETYLTRANSFERASE-RELATED-RELATED"/>
    <property type="match status" value="1"/>
</dbReference>
<keyword evidence="1" id="KW-0808">Transferase</keyword>
<keyword evidence="2" id="KW-0012">Acyltransferase</keyword>
<dbReference type="PROSITE" id="PS51186">
    <property type="entry name" value="GNAT"/>
    <property type="match status" value="1"/>
</dbReference>
<dbReference type="Pfam" id="PF00583">
    <property type="entry name" value="Acetyltransf_1"/>
    <property type="match status" value="1"/>
</dbReference>
<protein>
    <submittedName>
        <fullName evidence="4">MarR family transcriptional regulator</fullName>
    </submittedName>
</protein>
<evidence type="ECO:0000256" key="1">
    <source>
        <dbReference type="ARBA" id="ARBA00022679"/>
    </source>
</evidence>
<dbReference type="CDD" id="cd04301">
    <property type="entry name" value="NAT_SF"/>
    <property type="match status" value="1"/>
</dbReference>
<evidence type="ECO:0000259" key="3">
    <source>
        <dbReference type="PROSITE" id="PS51186"/>
    </source>
</evidence>
<comment type="caution">
    <text evidence="4">The sequence shown here is derived from an EMBL/GenBank/DDBJ whole genome shotgun (WGS) entry which is preliminary data.</text>
</comment>
<dbReference type="eggNOG" id="COG0456">
    <property type="taxonomic scope" value="Bacteria"/>
</dbReference>
<dbReference type="OrthoDB" id="1431064at2"/>
<dbReference type="InterPro" id="IPR016181">
    <property type="entry name" value="Acyl_CoA_acyltransferase"/>
</dbReference>
<dbReference type="SUPFAM" id="SSF55729">
    <property type="entry name" value="Acyl-CoA N-acyltransferases (Nat)"/>
    <property type="match status" value="1"/>
</dbReference>
<feature type="domain" description="N-acetyltransferase" evidence="3">
    <location>
        <begin position="4"/>
        <end position="154"/>
    </location>
</feature>
<dbReference type="Proteomes" id="UP000027821">
    <property type="component" value="Unassembled WGS sequence"/>
</dbReference>
<dbReference type="Gene3D" id="3.40.630.30">
    <property type="match status" value="1"/>
</dbReference>
<evidence type="ECO:0000313" key="4">
    <source>
        <dbReference type="EMBL" id="KEO72819.1"/>
    </source>
</evidence>
<reference evidence="4 5" key="1">
    <citation type="submission" date="2014-04" db="EMBL/GenBank/DDBJ databases">
        <title>Characterization and application of a salt tolerant electro-active bacterium.</title>
        <authorList>
            <person name="Yang L."/>
            <person name="Wei S."/>
            <person name="Tay Q.X.M."/>
        </authorList>
    </citation>
    <scope>NUCLEOTIDE SEQUENCE [LARGE SCALE GENOMIC DNA]</scope>
    <source>
        <strain evidence="4 5">LY1</strain>
    </source>
</reference>
<dbReference type="InterPro" id="IPR000182">
    <property type="entry name" value="GNAT_dom"/>
</dbReference>
<dbReference type="GO" id="GO:0016747">
    <property type="term" value="F:acyltransferase activity, transferring groups other than amino-acyl groups"/>
    <property type="evidence" value="ECO:0007669"/>
    <property type="project" value="InterPro"/>
</dbReference>
<dbReference type="STRING" id="1048983.EL17_14420"/>
<dbReference type="AlphaFoldDB" id="A0A074KV65"/>
<keyword evidence="5" id="KW-1185">Reference proteome</keyword>